<dbReference type="PANTHER" id="PTHR11177">
    <property type="entry name" value="CHITINASE"/>
    <property type="match status" value="1"/>
</dbReference>
<dbReference type="GO" id="GO:0008061">
    <property type="term" value="F:chitin binding"/>
    <property type="evidence" value="ECO:0007669"/>
    <property type="project" value="InterPro"/>
</dbReference>
<evidence type="ECO:0000256" key="5">
    <source>
        <dbReference type="ARBA" id="ARBA00023277"/>
    </source>
</evidence>
<evidence type="ECO:0000256" key="8">
    <source>
        <dbReference type="RuleBase" id="RU000489"/>
    </source>
</evidence>
<keyword evidence="7" id="KW-0624">Polysaccharide degradation</keyword>
<dbReference type="EMBL" id="JAQJAC010000010">
    <property type="protein sequence ID" value="KAJ5569307.1"/>
    <property type="molecule type" value="Genomic_DNA"/>
</dbReference>
<dbReference type="InterPro" id="IPR001579">
    <property type="entry name" value="Glyco_hydro_18_chit_AS"/>
</dbReference>
<evidence type="ECO:0000256" key="2">
    <source>
        <dbReference type="ARBA" id="ARBA00012729"/>
    </source>
</evidence>
<dbReference type="AlphaFoldDB" id="A0AAD6DAL1"/>
<dbReference type="PROSITE" id="PS01095">
    <property type="entry name" value="GH18_1"/>
    <property type="match status" value="1"/>
</dbReference>
<keyword evidence="5" id="KW-0119">Carbohydrate metabolism</keyword>
<evidence type="ECO:0000256" key="9">
    <source>
        <dbReference type="RuleBase" id="RU004453"/>
    </source>
</evidence>
<dbReference type="PANTHER" id="PTHR11177:SF402">
    <property type="entry name" value="CHITINASE"/>
    <property type="match status" value="1"/>
</dbReference>
<dbReference type="InterPro" id="IPR050314">
    <property type="entry name" value="Glycosyl_Hydrlase_18"/>
</dbReference>
<proteinExistence type="inferred from homology"/>
<dbReference type="InterPro" id="IPR011583">
    <property type="entry name" value="Chitinase_II/V-like_cat"/>
</dbReference>
<gene>
    <name evidence="11" type="ORF">N7450_011793</name>
</gene>
<comment type="catalytic activity">
    <reaction evidence="1">
        <text>Random endo-hydrolysis of N-acetyl-beta-D-glucosaminide (1-&gt;4)-beta-linkages in chitin and chitodextrins.</text>
        <dbReference type="EC" id="3.2.1.14"/>
    </reaction>
</comment>
<dbReference type="SUPFAM" id="SSF51445">
    <property type="entry name" value="(Trans)glycosidases"/>
    <property type="match status" value="1"/>
</dbReference>
<name>A0AAD6DAL1_9EURO</name>
<dbReference type="InterPro" id="IPR001223">
    <property type="entry name" value="Glyco_hydro18_cat"/>
</dbReference>
<sequence>MCAAHNLDSVAQQMNSMGQVAKVAVIQLMSPIEILTSYISCSGTSSKQVYGGYYEAWNYQHACDVLAPSNIDMVPWTFSQLLFYSFAGINTGNSEIETMYAHDESYMKDIVALKKKKDNLKVFISVGGWDLGGEPFSDMVRFSGTRKAFINSATSFMEKHGFDGIDIDWEYPAASDRGGRDEDSKNFVTFLKELKAACGDHYQITTTLPSSYWYLKGFYIKFIEEGFIWKIWKMPRRAL</sequence>
<dbReference type="PROSITE" id="PS51910">
    <property type="entry name" value="GH18_2"/>
    <property type="match status" value="1"/>
</dbReference>
<evidence type="ECO:0000313" key="11">
    <source>
        <dbReference type="EMBL" id="KAJ5569307.1"/>
    </source>
</evidence>
<keyword evidence="6 8" id="KW-0326">Glycosidase</keyword>
<keyword evidence="12" id="KW-1185">Reference proteome</keyword>
<organism evidence="11 12">
    <name type="scientific">Penicillium hetheringtonii</name>
    <dbReference type="NCBI Taxonomy" id="911720"/>
    <lineage>
        <taxon>Eukaryota</taxon>
        <taxon>Fungi</taxon>
        <taxon>Dikarya</taxon>
        <taxon>Ascomycota</taxon>
        <taxon>Pezizomycotina</taxon>
        <taxon>Eurotiomycetes</taxon>
        <taxon>Eurotiomycetidae</taxon>
        <taxon>Eurotiales</taxon>
        <taxon>Aspergillaceae</taxon>
        <taxon>Penicillium</taxon>
    </lineage>
</organism>
<evidence type="ECO:0000256" key="3">
    <source>
        <dbReference type="ARBA" id="ARBA00022801"/>
    </source>
</evidence>
<dbReference type="InterPro" id="IPR017853">
    <property type="entry name" value="GH"/>
</dbReference>
<dbReference type="Proteomes" id="UP001216150">
    <property type="component" value="Unassembled WGS sequence"/>
</dbReference>
<keyword evidence="3 8" id="KW-0378">Hydrolase</keyword>
<evidence type="ECO:0000256" key="6">
    <source>
        <dbReference type="ARBA" id="ARBA00023295"/>
    </source>
</evidence>
<protein>
    <recommendedName>
        <fullName evidence="2">chitinase</fullName>
        <ecNumber evidence="2">3.2.1.14</ecNumber>
    </recommendedName>
</protein>
<evidence type="ECO:0000256" key="4">
    <source>
        <dbReference type="ARBA" id="ARBA00023024"/>
    </source>
</evidence>
<evidence type="ECO:0000259" key="10">
    <source>
        <dbReference type="PROSITE" id="PS51910"/>
    </source>
</evidence>
<dbReference type="Gene3D" id="3.20.20.80">
    <property type="entry name" value="Glycosidases"/>
    <property type="match status" value="1"/>
</dbReference>
<comment type="caution">
    <text evidence="11">The sequence shown here is derived from an EMBL/GenBank/DDBJ whole genome shotgun (WGS) entry which is preliminary data.</text>
</comment>
<reference evidence="11 12" key="1">
    <citation type="journal article" date="2023" name="IMA Fungus">
        <title>Comparative genomic study of the Penicillium genus elucidates a diverse pangenome and 15 lateral gene transfer events.</title>
        <authorList>
            <person name="Petersen C."/>
            <person name="Sorensen T."/>
            <person name="Nielsen M.R."/>
            <person name="Sondergaard T.E."/>
            <person name="Sorensen J.L."/>
            <person name="Fitzpatrick D.A."/>
            <person name="Frisvad J.C."/>
            <person name="Nielsen K.L."/>
        </authorList>
    </citation>
    <scope>NUCLEOTIDE SEQUENCE [LARGE SCALE GENOMIC DNA]</scope>
    <source>
        <strain evidence="11 12">IBT 29057</strain>
    </source>
</reference>
<feature type="domain" description="GH18" evidence="10">
    <location>
        <begin position="48"/>
        <end position="239"/>
    </location>
</feature>
<dbReference type="SMART" id="SM00636">
    <property type="entry name" value="Glyco_18"/>
    <property type="match status" value="1"/>
</dbReference>
<evidence type="ECO:0000256" key="7">
    <source>
        <dbReference type="ARBA" id="ARBA00023326"/>
    </source>
</evidence>
<dbReference type="Pfam" id="PF00704">
    <property type="entry name" value="Glyco_hydro_18"/>
    <property type="match status" value="1"/>
</dbReference>
<dbReference type="GO" id="GO:0006032">
    <property type="term" value="P:chitin catabolic process"/>
    <property type="evidence" value="ECO:0007669"/>
    <property type="project" value="UniProtKB-KW"/>
</dbReference>
<evidence type="ECO:0000256" key="1">
    <source>
        <dbReference type="ARBA" id="ARBA00000822"/>
    </source>
</evidence>
<evidence type="ECO:0000313" key="12">
    <source>
        <dbReference type="Proteomes" id="UP001216150"/>
    </source>
</evidence>
<keyword evidence="4" id="KW-0146">Chitin degradation</keyword>
<comment type="similarity">
    <text evidence="9">Belongs to the glycosyl hydrolase 18 family.</text>
</comment>
<accession>A0AAD6DAL1</accession>
<dbReference type="EC" id="3.2.1.14" evidence="2"/>
<dbReference type="GO" id="GO:0008843">
    <property type="term" value="F:endochitinase activity"/>
    <property type="evidence" value="ECO:0007669"/>
    <property type="project" value="UniProtKB-EC"/>
</dbReference>
<dbReference type="GO" id="GO:0000272">
    <property type="term" value="P:polysaccharide catabolic process"/>
    <property type="evidence" value="ECO:0007669"/>
    <property type="project" value="UniProtKB-KW"/>
</dbReference>